<accession>A0A0A9IGA1</accession>
<protein>
    <submittedName>
        <fullName evidence="1">Uncharacterized protein</fullName>
    </submittedName>
</protein>
<evidence type="ECO:0000313" key="1">
    <source>
        <dbReference type="EMBL" id="JAD80767.1"/>
    </source>
</evidence>
<reference evidence="1" key="2">
    <citation type="journal article" date="2015" name="Data Brief">
        <title>Shoot transcriptome of the giant reed, Arundo donax.</title>
        <authorList>
            <person name="Barrero R.A."/>
            <person name="Guerrero F.D."/>
            <person name="Moolhuijzen P."/>
            <person name="Goolsby J.A."/>
            <person name="Tidwell J."/>
            <person name="Bellgard S.E."/>
            <person name="Bellgard M.I."/>
        </authorList>
    </citation>
    <scope>NUCLEOTIDE SEQUENCE</scope>
    <source>
        <tissue evidence="1">Shoot tissue taken approximately 20 cm above the soil surface</tissue>
    </source>
</reference>
<dbReference type="AlphaFoldDB" id="A0A0A9IGA1"/>
<dbReference type="EMBL" id="GBRH01217128">
    <property type="protein sequence ID" value="JAD80767.1"/>
    <property type="molecule type" value="Transcribed_RNA"/>
</dbReference>
<reference evidence="1" key="1">
    <citation type="submission" date="2014-09" db="EMBL/GenBank/DDBJ databases">
        <authorList>
            <person name="Magalhaes I.L.F."/>
            <person name="Oliveira U."/>
            <person name="Santos F.R."/>
            <person name="Vidigal T.H.D.A."/>
            <person name="Brescovit A.D."/>
            <person name="Santos A.J."/>
        </authorList>
    </citation>
    <scope>NUCLEOTIDE SEQUENCE</scope>
    <source>
        <tissue evidence="1">Shoot tissue taken approximately 20 cm above the soil surface</tissue>
    </source>
</reference>
<organism evidence="1">
    <name type="scientific">Arundo donax</name>
    <name type="common">Giant reed</name>
    <name type="synonym">Donax arundinaceus</name>
    <dbReference type="NCBI Taxonomy" id="35708"/>
    <lineage>
        <taxon>Eukaryota</taxon>
        <taxon>Viridiplantae</taxon>
        <taxon>Streptophyta</taxon>
        <taxon>Embryophyta</taxon>
        <taxon>Tracheophyta</taxon>
        <taxon>Spermatophyta</taxon>
        <taxon>Magnoliopsida</taxon>
        <taxon>Liliopsida</taxon>
        <taxon>Poales</taxon>
        <taxon>Poaceae</taxon>
        <taxon>PACMAD clade</taxon>
        <taxon>Arundinoideae</taxon>
        <taxon>Arundineae</taxon>
        <taxon>Arundo</taxon>
    </lineage>
</organism>
<proteinExistence type="predicted"/>
<name>A0A0A9IGA1_ARUDO</name>
<sequence>MVSLHGIKSPIQFRRKCQHGSFSLGVSVHQLELCMTALRQMEPGIFGLVIIHMKSDMVVGSVMMYTSQCMVKAKGISSYYRSVRDAVKLYKWDHKYSADAELDEYGIDAGVLEQTLTVKIMQHLFVHGNEEISGQKASTLAFLSLL</sequence>